<dbReference type="Gene3D" id="2.40.160.90">
    <property type="match status" value="1"/>
</dbReference>
<feature type="signal peptide" evidence="1">
    <location>
        <begin position="1"/>
        <end position="22"/>
    </location>
</feature>
<evidence type="ECO:0000313" key="7">
    <source>
        <dbReference type="Proteomes" id="UP000324170"/>
    </source>
</evidence>
<dbReference type="SUPFAM" id="SSF56925">
    <property type="entry name" value="OMPA-like"/>
    <property type="match status" value="1"/>
</dbReference>
<dbReference type="InterPro" id="IPR054843">
    <property type="entry name" value="Slam_hemophilin_C"/>
</dbReference>
<feature type="chain" id="PRO_5001652175" evidence="1">
    <location>
        <begin position="23"/>
        <end position="247"/>
    </location>
</feature>
<sequence>MKKLNVLVAALGALGFMAQAQAEVGFGQSQEETTPHITVGATQPGSGPHGGKGGEPGIGVSSVYGGQITGFAGLTRMAPADGNGIHNISMAGRAPGSHGGMGVFHFSKVANADVYFGEWSQTGKADDETHTVYYAGKDITTNMPTDGIATYEVKGINRYSGDNALSGTLTANFGEQTLRGSMSNTDMEIGIRANIQSDAQFTGLATTGGLEGETQGHFFGDSASSLAGYATFEDDRSKDTAFGGSKQ</sequence>
<dbReference type="NCBIfam" id="NF041636">
    <property type="entry name" value="slam_lipo"/>
    <property type="match status" value="1"/>
</dbReference>
<feature type="domain" description="HphA C-terminal" evidence="3">
    <location>
        <begin position="141"/>
        <end position="246"/>
    </location>
</feature>
<evidence type="ECO:0000313" key="5">
    <source>
        <dbReference type="EMBL" id="TYP03104.1"/>
    </source>
</evidence>
<keyword evidence="1" id="KW-0732">Signal</keyword>
<dbReference type="Pfam" id="PF22829">
    <property type="entry name" value="HphA_C"/>
    <property type="match status" value="1"/>
</dbReference>
<dbReference type="Proteomes" id="UP000324170">
    <property type="component" value="Unassembled WGS sequence"/>
</dbReference>
<dbReference type="InterPro" id="IPR011250">
    <property type="entry name" value="OMP/PagP_B-barrel"/>
</dbReference>
<dbReference type="Proteomes" id="UP000032721">
    <property type="component" value="Chromosome"/>
</dbReference>
<feature type="domain" description="HphA N-terminal heme-binding" evidence="2">
    <location>
        <begin position="19"/>
        <end position="131"/>
    </location>
</feature>
<keyword evidence="7" id="KW-1185">Reference proteome</keyword>
<dbReference type="OrthoDB" id="8607327at2"/>
<evidence type="ECO:0000259" key="3">
    <source>
        <dbReference type="Pfam" id="PF22829"/>
    </source>
</evidence>
<dbReference type="EMBL" id="FO704550">
    <property type="protein sequence ID" value="CDG19652.1"/>
    <property type="molecule type" value="Genomic_DNA"/>
</dbReference>
<reference evidence="4 6" key="1">
    <citation type="submission" date="2013-07" db="EMBL/GenBank/DDBJ databases">
        <authorList>
            <person name="Genoscope - CEA"/>
        </authorList>
    </citation>
    <scope>NUCLEOTIDE SEQUENCE [LARGE SCALE GENOMIC DNA]</scope>
    <source>
        <strain evidence="4">FRM16</strain>
        <strain evidence="6">FRM16 / DSM 17909</strain>
    </source>
</reference>
<evidence type="ECO:0000313" key="6">
    <source>
        <dbReference type="Proteomes" id="UP000032721"/>
    </source>
</evidence>
<dbReference type="KEGG" id="xdo:XDD1_3967"/>
<dbReference type="InterPro" id="IPR054536">
    <property type="entry name" value="HphA_C"/>
</dbReference>
<accession>A0A068QXA4</accession>
<evidence type="ECO:0000259" key="2">
    <source>
        <dbReference type="Pfam" id="PF22828"/>
    </source>
</evidence>
<gene>
    <name evidence="5" type="ORF">LY16_02428</name>
    <name evidence="4" type="ORF">XDD1_3967</name>
</gene>
<dbReference type="InterPro" id="IPR054535">
    <property type="entry name" value="HphA_N"/>
</dbReference>
<protein>
    <submittedName>
        <fullName evidence="5">Hemoglobin-haptoglobin utilization porphyrin transporter</fullName>
    </submittedName>
</protein>
<dbReference type="Pfam" id="PF22828">
    <property type="entry name" value="HphA_N"/>
    <property type="match status" value="1"/>
</dbReference>
<dbReference type="EMBL" id="VNHN01000041">
    <property type="protein sequence ID" value="TYP03104.1"/>
    <property type="molecule type" value="Genomic_DNA"/>
</dbReference>
<dbReference type="HOGENOM" id="CLU_082400_0_0_6"/>
<evidence type="ECO:0000256" key="1">
    <source>
        <dbReference type="SAM" id="SignalP"/>
    </source>
</evidence>
<organism evidence="4 6">
    <name type="scientific">Xenorhabdus doucetiae</name>
    <dbReference type="NCBI Taxonomy" id="351671"/>
    <lineage>
        <taxon>Bacteria</taxon>
        <taxon>Pseudomonadati</taxon>
        <taxon>Pseudomonadota</taxon>
        <taxon>Gammaproteobacteria</taxon>
        <taxon>Enterobacterales</taxon>
        <taxon>Morganellaceae</taxon>
        <taxon>Xenorhabdus</taxon>
    </lineage>
</organism>
<dbReference type="AlphaFoldDB" id="A0A068QXA4"/>
<reference evidence="5 7" key="2">
    <citation type="submission" date="2019-07" db="EMBL/GenBank/DDBJ databases">
        <title>Genomic Encyclopedia of Type Strains, Phase I: the one thousand microbial genomes (KMG-I) project.</title>
        <authorList>
            <person name="Kyrpides N."/>
        </authorList>
    </citation>
    <scope>NUCLEOTIDE SEQUENCE [LARGE SCALE GENOMIC DNA]</scope>
    <source>
        <strain evidence="5 7">DSM 17909</strain>
    </source>
</reference>
<name>A0A068QXA4_9GAMM</name>
<proteinExistence type="predicted"/>
<evidence type="ECO:0000313" key="4">
    <source>
        <dbReference type="EMBL" id="CDG19652.1"/>
    </source>
</evidence>